<dbReference type="PANTHER" id="PTHR11085">
    <property type="entry name" value="NAD-DEPENDENT PROTEIN DEACYLASE SIRTUIN-5, MITOCHONDRIAL-RELATED"/>
    <property type="match status" value="1"/>
</dbReference>
<keyword evidence="1" id="KW-0808">Transferase</keyword>
<evidence type="ECO:0000259" key="4">
    <source>
        <dbReference type="PROSITE" id="PS50305"/>
    </source>
</evidence>
<feature type="binding site" evidence="3">
    <location>
        <position position="244"/>
    </location>
    <ligand>
        <name>Zn(2+)</name>
        <dbReference type="ChEBI" id="CHEBI:29105"/>
    </ligand>
</feature>
<feature type="binding site" evidence="3">
    <location>
        <position position="190"/>
    </location>
    <ligand>
        <name>Zn(2+)</name>
        <dbReference type="ChEBI" id="CHEBI:29105"/>
    </ligand>
</feature>
<dbReference type="InterPro" id="IPR050134">
    <property type="entry name" value="NAD-dep_sirtuin_deacylases"/>
</dbReference>
<dbReference type="EnsemblMetazoa" id="XM_011405202.2">
    <property type="protein sequence ID" value="XP_011403504.2"/>
    <property type="gene ID" value="LOC100633892"/>
</dbReference>
<feature type="active site" description="Proton acceptor" evidence="3">
    <location>
        <position position="182"/>
    </location>
</feature>
<dbReference type="InterPro" id="IPR029035">
    <property type="entry name" value="DHS-like_NAD/FAD-binding_dom"/>
</dbReference>
<keyword evidence="2" id="KW-0520">NAD</keyword>
<organism evidence="5">
    <name type="scientific">Amphimedon queenslandica</name>
    <name type="common">Sponge</name>
    <dbReference type="NCBI Taxonomy" id="400682"/>
    <lineage>
        <taxon>Eukaryota</taxon>
        <taxon>Metazoa</taxon>
        <taxon>Porifera</taxon>
        <taxon>Demospongiae</taxon>
        <taxon>Heteroscleromorpha</taxon>
        <taxon>Haplosclerida</taxon>
        <taxon>Niphatidae</taxon>
        <taxon>Amphimedon</taxon>
    </lineage>
</organism>
<dbReference type="Gene3D" id="3.30.1600.10">
    <property type="entry name" value="SIR2/SIRT2 'Small Domain"/>
    <property type="match status" value="1"/>
</dbReference>
<dbReference type="GO" id="GO:0017136">
    <property type="term" value="F:histone deacetylase activity, NAD-dependent"/>
    <property type="evidence" value="ECO:0007669"/>
    <property type="project" value="TreeGrafter"/>
</dbReference>
<evidence type="ECO:0000313" key="5">
    <source>
        <dbReference type="EnsemblMetazoa" id="Aqu2.1.33680_001"/>
    </source>
</evidence>
<keyword evidence="3" id="KW-0862">Zinc</keyword>
<dbReference type="GO" id="GO:0005759">
    <property type="term" value="C:mitochondrial matrix"/>
    <property type="evidence" value="ECO:0007669"/>
    <property type="project" value="TreeGrafter"/>
</dbReference>
<evidence type="ECO:0000256" key="3">
    <source>
        <dbReference type="PROSITE-ProRule" id="PRU00236"/>
    </source>
</evidence>
<gene>
    <name evidence="5" type="primary">100633892</name>
</gene>
<proteinExistence type="predicted"/>
<dbReference type="Gene3D" id="3.40.50.1220">
    <property type="entry name" value="TPP-binding domain"/>
    <property type="match status" value="1"/>
</dbReference>
<dbReference type="InterPro" id="IPR026590">
    <property type="entry name" value="Ssirtuin_cat_dom"/>
</dbReference>
<keyword evidence="6" id="KW-1185">Reference proteome</keyword>
<feature type="domain" description="Deacetylase sirtuin-type" evidence="4">
    <location>
        <begin position="55"/>
        <end position="339"/>
    </location>
</feature>
<dbReference type="InterPro" id="IPR003000">
    <property type="entry name" value="Sirtuin"/>
</dbReference>
<dbReference type="Pfam" id="PF02146">
    <property type="entry name" value="SIR2"/>
    <property type="match status" value="1"/>
</dbReference>
<dbReference type="PANTHER" id="PTHR11085:SF10">
    <property type="entry name" value="NAD-DEPENDENT PROTEIN DEACYLASE SIRTUIN-5, MITOCHONDRIAL-RELATED"/>
    <property type="match status" value="1"/>
</dbReference>
<dbReference type="eggNOG" id="KOG2683">
    <property type="taxonomic scope" value="Eukaryota"/>
</dbReference>
<dbReference type="EnsemblMetazoa" id="Aqu2.1.33680_001">
    <property type="protein sequence ID" value="Aqu2.1.33680_001"/>
    <property type="gene ID" value="Aqu2.1.33680"/>
</dbReference>
<dbReference type="GO" id="GO:0046872">
    <property type="term" value="F:metal ion binding"/>
    <property type="evidence" value="ECO:0007669"/>
    <property type="project" value="UniProtKB-KW"/>
</dbReference>
<reference evidence="6" key="1">
    <citation type="journal article" date="2010" name="Nature">
        <title>The Amphimedon queenslandica genome and the evolution of animal complexity.</title>
        <authorList>
            <person name="Srivastava M."/>
            <person name="Simakov O."/>
            <person name="Chapman J."/>
            <person name="Fahey B."/>
            <person name="Gauthier M.E."/>
            <person name="Mitros T."/>
            <person name="Richards G.S."/>
            <person name="Conaco C."/>
            <person name="Dacre M."/>
            <person name="Hellsten U."/>
            <person name="Larroux C."/>
            <person name="Putnam N.H."/>
            <person name="Stanke M."/>
            <person name="Adamska M."/>
            <person name="Darling A."/>
            <person name="Degnan S.M."/>
            <person name="Oakley T.H."/>
            <person name="Plachetzki D.C."/>
            <person name="Zhai Y."/>
            <person name="Adamski M."/>
            <person name="Calcino A."/>
            <person name="Cummins S.F."/>
            <person name="Goodstein D.M."/>
            <person name="Harris C."/>
            <person name="Jackson D.J."/>
            <person name="Leys S.P."/>
            <person name="Shu S."/>
            <person name="Woodcroft B.J."/>
            <person name="Vervoort M."/>
            <person name="Kosik K.S."/>
            <person name="Manning G."/>
            <person name="Degnan B.M."/>
            <person name="Rokhsar D.S."/>
        </authorList>
    </citation>
    <scope>NUCLEOTIDE SEQUENCE [LARGE SCALE GENOMIC DNA]</scope>
</reference>
<keyword evidence="3" id="KW-0479">Metal-binding</keyword>
<evidence type="ECO:0000313" key="6">
    <source>
        <dbReference type="Proteomes" id="UP000007879"/>
    </source>
</evidence>
<dbReference type="Proteomes" id="UP000007879">
    <property type="component" value="Unassembled WGS sequence"/>
</dbReference>
<dbReference type="InParanoid" id="A0A1X7V0C3"/>
<dbReference type="PROSITE" id="PS50305">
    <property type="entry name" value="SIRTUIN"/>
    <property type="match status" value="1"/>
</dbReference>
<dbReference type="NCBIfam" id="NF003738">
    <property type="entry name" value="PRK05333.1"/>
    <property type="match status" value="1"/>
</dbReference>
<accession>A0A1X7V0C3</accession>
<dbReference type="InterPro" id="IPR026591">
    <property type="entry name" value="Sirtuin_cat_small_dom_sf"/>
</dbReference>
<dbReference type="OrthoDB" id="3345469at2759"/>
<evidence type="ECO:0000256" key="2">
    <source>
        <dbReference type="ARBA" id="ARBA00023027"/>
    </source>
</evidence>
<sequence length="339" mass="38117">MKKFSLQNSKFMRLQKTSSIFVSRETAHSSLQATPPTIRPHPRIINSSFSSSTVPPHTPLSSSDFLRLESFIGRSERLFVLCGAGVSTESGIKDYRSENVGLFATTKQRPVNYSDFLNSSNVRQRYWARNTTAWPIFKSFKPNIAHRSLATLEHLGKLHWLVTQNVDDLHHKAGSRQVTELHGTVFSVICLTCRQKLSRDEVQDYIFEINPNWSATPEGFAPDADVFVSEEAVRTFKTPTCRRCSGILKPDVVFFGDVIPKKRVEFVSKRLAECDAMLIAGSSIETYSALRHVKQAKDLRVPVLILNIGRTRADPIADFIINAKCGDALTSVVEKMLKK</sequence>
<name>A0A1X7V0C3_AMPQE</name>
<protein>
    <recommendedName>
        <fullName evidence="4">Deacetylase sirtuin-type domain-containing protein</fullName>
    </recommendedName>
</protein>
<feature type="binding site" evidence="3">
    <location>
        <position position="193"/>
    </location>
    <ligand>
        <name>Zn(2+)</name>
        <dbReference type="ChEBI" id="CHEBI:29105"/>
    </ligand>
</feature>
<evidence type="ECO:0000256" key="1">
    <source>
        <dbReference type="ARBA" id="ARBA00022679"/>
    </source>
</evidence>
<dbReference type="SUPFAM" id="SSF52467">
    <property type="entry name" value="DHS-like NAD/FAD-binding domain"/>
    <property type="match status" value="1"/>
</dbReference>
<dbReference type="GO" id="GO:0070403">
    <property type="term" value="F:NAD+ binding"/>
    <property type="evidence" value="ECO:0007669"/>
    <property type="project" value="InterPro"/>
</dbReference>
<dbReference type="AlphaFoldDB" id="A0A1X7V0C3"/>
<reference evidence="5" key="2">
    <citation type="submission" date="2017-05" db="UniProtKB">
        <authorList>
            <consortium name="EnsemblMetazoa"/>
        </authorList>
    </citation>
    <scope>IDENTIFICATION</scope>
</reference>
<feature type="binding site" evidence="3">
    <location>
        <position position="241"/>
    </location>
    <ligand>
        <name>Zn(2+)</name>
        <dbReference type="ChEBI" id="CHEBI:29105"/>
    </ligand>
</feature>
<dbReference type="STRING" id="400682.A0A1X7V0C3"/>